<keyword evidence="4" id="KW-1185">Reference proteome</keyword>
<feature type="transmembrane region" description="Helical" evidence="2">
    <location>
        <begin position="154"/>
        <end position="174"/>
    </location>
</feature>
<feature type="transmembrane region" description="Helical" evidence="2">
    <location>
        <begin position="179"/>
        <end position="200"/>
    </location>
</feature>
<dbReference type="AlphaFoldDB" id="A0A1V9XFY6"/>
<evidence type="ECO:0000256" key="1">
    <source>
        <dbReference type="SAM" id="MobiDB-lite"/>
    </source>
</evidence>
<evidence type="ECO:0000256" key="2">
    <source>
        <dbReference type="SAM" id="Phobius"/>
    </source>
</evidence>
<keyword evidence="2" id="KW-0472">Membrane</keyword>
<dbReference type="PANTHER" id="PTHR11360:SF303">
    <property type="entry name" value="MAJOR FACILITATOR SUPERFAMILY (MFS) PROFILE DOMAIN-CONTAINING PROTEIN"/>
    <property type="match status" value="1"/>
</dbReference>
<name>A0A1V9XFY6_9ACAR</name>
<feature type="transmembrane region" description="Helical" evidence="2">
    <location>
        <begin position="583"/>
        <end position="609"/>
    </location>
</feature>
<reference evidence="3 4" key="1">
    <citation type="journal article" date="2017" name="Gigascience">
        <title>Draft genome of the honey bee ectoparasitic mite, Tropilaelaps mercedesae, is shaped by the parasitic life history.</title>
        <authorList>
            <person name="Dong X."/>
            <person name="Armstrong S.D."/>
            <person name="Xia D."/>
            <person name="Makepeace B.L."/>
            <person name="Darby A.C."/>
            <person name="Kadowaki T."/>
        </authorList>
    </citation>
    <scope>NUCLEOTIDE SEQUENCE [LARGE SCALE GENOMIC DNA]</scope>
    <source>
        <strain evidence="3">Wuxi-XJTLU</strain>
    </source>
</reference>
<keyword evidence="2" id="KW-1133">Transmembrane helix</keyword>
<dbReference type="OrthoDB" id="2213137at2759"/>
<organism evidence="3 4">
    <name type="scientific">Tropilaelaps mercedesae</name>
    <dbReference type="NCBI Taxonomy" id="418985"/>
    <lineage>
        <taxon>Eukaryota</taxon>
        <taxon>Metazoa</taxon>
        <taxon>Ecdysozoa</taxon>
        <taxon>Arthropoda</taxon>
        <taxon>Chelicerata</taxon>
        <taxon>Arachnida</taxon>
        <taxon>Acari</taxon>
        <taxon>Parasitiformes</taxon>
        <taxon>Mesostigmata</taxon>
        <taxon>Gamasina</taxon>
        <taxon>Dermanyssoidea</taxon>
        <taxon>Laelapidae</taxon>
        <taxon>Tropilaelaps</taxon>
    </lineage>
</organism>
<comment type="caution">
    <text evidence="3">The sequence shown here is derived from an EMBL/GenBank/DDBJ whole genome shotgun (WGS) entry which is preliminary data.</text>
</comment>
<dbReference type="InterPro" id="IPR036259">
    <property type="entry name" value="MFS_trans_sf"/>
</dbReference>
<feature type="transmembrane region" description="Helical" evidence="2">
    <location>
        <begin position="560"/>
        <end position="577"/>
    </location>
</feature>
<dbReference type="InParanoid" id="A0A1V9XFY6"/>
<dbReference type="EMBL" id="MNPL01012110">
    <property type="protein sequence ID" value="OQR72288.1"/>
    <property type="molecule type" value="Genomic_DNA"/>
</dbReference>
<feature type="transmembrane region" description="Helical" evidence="2">
    <location>
        <begin position="99"/>
        <end position="120"/>
    </location>
</feature>
<dbReference type="SUPFAM" id="SSF103473">
    <property type="entry name" value="MFS general substrate transporter"/>
    <property type="match status" value="1"/>
</dbReference>
<evidence type="ECO:0000313" key="3">
    <source>
        <dbReference type="EMBL" id="OQR72288.1"/>
    </source>
</evidence>
<feature type="transmembrane region" description="Helical" evidence="2">
    <location>
        <begin position="212"/>
        <end position="230"/>
    </location>
</feature>
<evidence type="ECO:0008006" key="5">
    <source>
        <dbReference type="Google" id="ProtNLM"/>
    </source>
</evidence>
<protein>
    <recommendedName>
        <fullName evidence="5">Monocarboxylate transporter</fullName>
    </recommendedName>
</protein>
<dbReference type="Proteomes" id="UP000192247">
    <property type="component" value="Unassembled WGS sequence"/>
</dbReference>
<dbReference type="GO" id="GO:0008028">
    <property type="term" value="F:monocarboxylic acid transmembrane transporter activity"/>
    <property type="evidence" value="ECO:0007669"/>
    <property type="project" value="TreeGrafter"/>
</dbReference>
<dbReference type="InterPro" id="IPR050327">
    <property type="entry name" value="Proton-linked_MCT"/>
</dbReference>
<accession>A0A1V9XFY6</accession>
<feature type="transmembrane region" description="Helical" evidence="2">
    <location>
        <begin position="655"/>
        <end position="674"/>
    </location>
</feature>
<feature type="region of interest" description="Disordered" evidence="1">
    <location>
        <begin position="370"/>
        <end position="399"/>
    </location>
</feature>
<evidence type="ECO:0000313" key="4">
    <source>
        <dbReference type="Proteomes" id="UP000192247"/>
    </source>
</evidence>
<feature type="transmembrane region" description="Helical" evidence="2">
    <location>
        <begin position="621"/>
        <end position="643"/>
    </location>
</feature>
<proteinExistence type="predicted"/>
<keyword evidence="2" id="KW-0812">Transmembrane</keyword>
<feature type="transmembrane region" description="Helical" evidence="2">
    <location>
        <begin position="494"/>
        <end position="517"/>
    </location>
</feature>
<feature type="transmembrane region" description="Helical" evidence="2">
    <location>
        <begin position="529"/>
        <end position="548"/>
    </location>
</feature>
<feature type="compositionally biased region" description="Polar residues" evidence="1">
    <location>
        <begin position="380"/>
        <end position="399"/>
    </location>
</feature>
<gene>
    <name evidence="3" type="ORF">BIW11_10481</name>
</gene>
<dbReference type="Gene3D" id="1.20.1250.20">
    <property type="entry name" value="MFS general substrate transporter like domains"/>
    <property type="match status" value="1"/>
</dbReference>
<dbReference type="PANTHER" id="PTHR11360">
    <property type="entry name" value="MONOCARBOXYLATE TRANSPORTER"/>
    <property type="match status" value="1"/>
</dbReference>
<sequence>MCVVRNIYRCCSRNLVMSELLEKSNMGTSNNLSKLNGSKAVPCGSFKDRISLHNKNIDIVHKPVPANEAEEVCDISEINGPKDPGTKFRRKRQWTGPDCSWSWTIAVACSLLNFFTSAVLRSSSVLYFHAIDFYGVSRAEASWAPFLVSSVSNLSGFGVGLNIPAVAACLNLWFDKKKVIASGIIYTGTALGSLFFPFFLDFVVSTLGFRGGIALLGAMLAHGIACALVIRTPPWVNIDGTRRCTALYPQRCLPVERFEPDDPLLKSGNYLKRSISQHSLNSDVSEDEHAHIHTNRFHEAVHHHTVEPVKEETDEDTETAAGNAAVESTVTVQCNFDDRNYTGDESAVSQQTIGEHHFYLEGVYLPEGSAGSDDTGRVSVRNSPPSFLGEMSNSTRRSRTGSIKSASVFTAITAAFQITGGASSLRRGSESSDHRLRLRRNSSAISTTISLYAPAISVECAVEKDFEVDEYYGSSEFHEAARATPQADLSTSALLYLVGFTFVMLINCSSCFQTIILDHAHAQGVGAHMAIYLLWGFALCDITGRLTVGLILETGLLSRPVMIGSSLACFGFCLAIAPMTRGFLAMMALCMFIGFSLGISVILMTVLVGDYSNDLSRITMYIGWMSFASGVTGLMRPLVIGFFRDNSGHYGDMLRLMGLCAFSCGFAWHIVSLADKIQNFRQNVKGQTVQPEEKT</sequence>